<dbReference type="GO" id="GO:2000601">
    <property type="term" value="P:positive regulation of Arp2/3 complex-mediated actin nucleation"/>
    <property type="evidence" value="ECO:0007669"/>
    <property type="project" value="TreeGrafter"/>
</dbReference>
<evidence type="ECO:0000256" key="5">
    <source>
        <dbReference type="ARBA" id="ARBA00023203"/>
    </source>
</evidence>
<dbReference type="FunFam" id="1.20.5.340:FF:000012">
    <property type="entry name" value="Wiskott-Aldrich syndrome protein family member 1"/>
    <property type="match status" value="1"/>
</dbReference>
<dbReference type="GO" id="GO:0030036">
    <property type="term" value="P:actin cytoskeleton organization"/>
    <property type="evidence" value="ECO:0007669"/>
    <property type="project" value="UniProtKB-UniRule"/>
</dbReference>
<dbReference type="GO" id="GO:0071933">
    <property type="term" value="F:Arp2/3 complex binding"/>
    <property type="evidence" value="ECO:0007669"/>
    <property type="project" value="TreeGrafter"/>
</dbReference>
<dbReference type="AlphaFoldDB" id="T1IZF7"/>
<dbReference type="PRINTS" id="PR01217">
    <property type="entry name" value="PRICHEXTENSN"/>
</dbReference>
<evidence type="ECO:0000256" key="3">
    <source>
        <dbReference type="ARBA" id="ARBA00022490"/>
    </source>
</evidence>
<evidence type="ECO:0000256" key="7">
    <source>
        <dbReference type="RuleBase" id="RU367034"/>
    </source>
</evidence>
<dbReference type="Proteomes" id="UP000014500">
    <property type="component" value="Unassembled WGS sequence"/>
</dbReference>
<dbReference type="HOGENOM" id="CLU_036022_1_0_1"/>
<dbReference type="EnsemblMetazoa" id="SMAR006632-RA">
    <property type="protein sequence ID" value="SMAR006632-PA"/>
    <property type="gene ID" value="SMAR006632"/>
</dbReference>
<keyword evidence="4" id="KW-0597">Phosphoprotein</keyword>
<feature type="compositionally biased region" description="Acidic residues" evidence="8">
    <location>
        <begin position="548"/>
        <end position="569"/>
    </location>
</feature>
<accession>T1IZF7</accession>
<dbReference type="GO" id="GO:0005856">
    <property type="term" value="C:cytoskeleton"/>
    <property type="evidence" value="ECO:0007669"/>
    <property type="project" value="UniProtKB-SubCell"/>
</dbReference>
<proteinExistence type="inferred from homology"/>
<sequence length="569" mass="63352">MPLLQRVVEPVYLSRGAIPVEVPNELECVTNGTLANIIRQLSSLSKHAEDIFSDLFSEANHIVRRTNSIRVRVDRLGVKVTQLDSNVEEVSLQDIHMRKAFKSSIIYDQQVVSRSTIPTAMLETYKQCDKPPPLDKLNPYREDGKDGLKFYTDPNYFFELWRQDMLKDTERIMLDKGKRPHRVRIEGGARRNKKVRQPHNTREKYRQHAAQREFFDQSHYGISPSQVRLDDNGVPFHGPLRPNSLELHASYNPELYARNSSSPTAYPAPPAYMEHPQYSQYSLPPPYTPNSESQLTPSAYRAIRGTATLRPAHPPPAPPSANNTPTPTLSSGMQLGNLRNRVVSNGREVLPPPPPPPANVMANGPVAHKPHSGQVPTPSTGTPRHYQHYRETNTSSEHETPDMDLPPPPPTPDKDLHKQAPSERSPSPPPPPPSSSVVSPPCAEPAPPPPPPPPPLPPMMNGPIANGDVNKPLISIEAAKAHMKPVEARNKGTSLPQVEEARSDLLAAIREGIKLRKVEDYKQKEVEKQTPPHDVASILARRVAMEFSDSDSNSESEYDSEAWEEDGST</sequence>
<dbReference type="InterPro" id="IPR003124">
    <property type="entry name" value="WH2_dom"/>
</dbReference>
<comment type="similarity">
    <text evidence="2 7">Belongs to the SCAR/WAVE family.</text>
</comment>
<dbReference type="STRING" id="126957.T1IZF7"/>
<evidence type="ECO:0000256" key="4">
    <source>
        <dbReference type="ARBA" id="ARBA00022553"/>
    </source>
</evidence>
<evidence type="ECO:0000313" key="11">
    <source>
        <dbReference type="Proteomes" id="UP000014500"/>
    </source>
</evidence>
<feature type="region of interest" description="Disordered" evidence="8">
    <location>
        <begin position="308"/>
        <end position="333"/>
    </location>
</feature>
<dbReference type="Pfam" id="PF02205">
    <property type="entry name" value="WH2"/>
    <property type="match status" value="1"/>
</dbReference>
<evidence type="ECO:0000256" key="1">
    <source>
        <dbReference type="ARBA" id="ARBA00004245"/>
    </source>
</evidence>
<keyword evidence="6 7" id="KW-0206">Cytoskeleton</keyword>
<dbReference type="GO" id="GO:0031209">
    <property type="term" value="C:SCAR complex"/>
    <property type="evidence" value="ECO:0007669"/>
    <property type="project" value="TreeGrafter"/>
</dbReference>
<dbReference type="OMA" id="WGEQESN"/>
<feature type="region of interest" description="Disordered" evidence="8">
    <location>
        <begin position="546"/>
        <end position="569"/>
    </location>
</feature>
<dbReference type="GO" id="GO:0003779">
    <property type="term" value="F:actin binding"/>
    <property type="evidence" value="ECO:0007669"/>
    <property type="project" value="UniProtKB-UniRule"/>
</dbReference>
<keyword evidence="11" id="KW-1185">Reference proteome</keyword>
<dbReference type="Gene3D" id="1.20.5.340">
    <property type="match status" value="1"/>
</dbReference>
<evidence type="ECO:0000313" key="10">
    <source>
        <dbReference type="EnsemblMetazoa" id="SMAR006632-PA"/>
    </source>
</evidence>
<evidence type="ECO:0000256" key="2">
    <source>
        <dbReference type="ARBA" id="ARBA00006993"/>
    </source>
</evidence>
<dbReference type="eggNOG" id="KOG1830">
    <property type="taxonomic scope" value="Eukaryota"/>
</dbReference>
<feature type="compositionally biased region" description="Low complexity" evidence="8">
    <location>
        <begin position="320"/>
        <end position="330"/>
    </location>
</feature>
<evidence type="ECO:0000256" key="8">
    <source>
        <dbReference type="SAM" id="MobiDB-lite"/>
    </source>
</evidence>
<dbReference type="InterPro" id="IPR028288">
    <property type="entry name" value="SCAR/WAVE_fam"/>
</dbReference>
<reference evidence="10" key="2">
    <citation type="submission" date="2015-02" db="UniProtKB">
        <authorList>
            <consortium name="EnsemblMetazoa"/>
        </authorList>
    </citation>
    <scope>IDENTIFICATION</scope>
</reference>
<dbReference type="PANTHER" id="PTHR12902">
    <property type="entry name" value="WASP-1"/>
    <property type="match status" value="1"/>
</dbReference>
<comment type="subunit">
    <text evidence="7">Binds actin and the Arp2/3 complex.</text>
</comment>
<dbReference type="PROSITE" id="PS51082">
    <property type="entry name" value="WH2"/>
    <property type="match status" value="1"/>
</dbReference>
<feature type="region of interest" description="Disordered" evidence="8">
    <location>
        <begin position="345"/>
        <end position="468"/>
    </location>
</feature>
<reference evidence="11" key="1">
    <citation type="submission" date="2011-05" db="EMBL/GenBank/DDBJ databases">
        <authorList>
            <person name="Richards S.R."/>
            <person name="Qu J."/>
            <person name="Jiang H."/>
            <person name="Jhangiani S.N."/>
            <person name="Agravi P."/>
            <person name="Goodspeed R."/>
            <person name="Gross S."/>
            <person name="Mandapat C."/>
            <person name="Jackson L."/>
            <person name="Mathew T."/>
            <person name="Pu L."/>
            <person name="Thornton R."/>
            <person name="Saada N."/>
            <person name="Wilczek-Boney K.B."/>
            <person name="Lee S."/>
            <person name="Kovar C."/>
            <person name="Wu Y."/>
            <person name="Scherer S.E."/>
            <person name="Worley K.C."/>
            <person name="Muzny D.M."/>
            <person name="Gibbs R."/>
        </authorList>
    </citation>
    <scope>NUCLEOTIDE SEQUENCE</scope>
    <source>
        <strain evidence="11">Brora</strain>
    </source>
</reference>
<feature type="domain" description="WH2" evidence="9">
    <location>
        <begin position="501"/>
        <end position="518"/>
    </location>
</feature>
<dbReference type="GO" id="GO:0034237">
    <property type="term" value="F:protein kinase A regulatory subunit binding"/>
    <property type="evidence" value="ECO:0007669"/>
    <property type="project" value="TreeGrafter"/>
</dbReference>
<feature type="compositionally biased region" description="Basic and acidic residues" evidence="8">
    <location>
        <begin position="388"/>
        <end position="401"/>
    </location>
</feature>
<feature type="compositionally biased region" description="Basic and acidic residues" evidence="8">
    <location>
        <begin position="412"/>
        <end position="421"/>
    </location>
</feature>
<evidence type="ECO:0000256" key="6">
    <source>
        <dbReference type="ARBA" id="ARBA00023212"/>
    </source>
</evidence>
<dbReference type="Gene3D" id="6.10.280.150">
    <property type="match status" value="2"/>
</dbReference>
<dbReference type="EMBL" id="JH431715">
    <property type="status" value="NOT_ANNOTATED_CDS"/>
    <property type="molecule type" value="Genomic_DNA"/>
</dbReference>
<comment type="function">
    <text evidence="7">Downstream effector molecule involved in the transmission of signals from tyrosine kinase receptors and small GTPases to the actin cytoskeleton. Promotes formation of actin filaments. Part of the WAVE complex that regulates lamellipodia formation. The WAVE complex regulates actin filament reorganization via its interaction with the Arp2/3 complex.</text>
</comment>
<organism evidence="10 11">
    <name type="scientific">Strigamia maritima</name>
    <name type="common">European centipede</name>
    <name type="synonym">Geophilus maritimus</name>
    <dbReference type="NCBI Taxonomy" id="126957"/>
    <lineage>
        <taxon>Eukaryota</taxon>
        <taxon>Metazoa</taxon>
        <taxon>Ecdysozoa</taxon>
        <taxon>Arthropoda</taxon>
        <taxon>Myriapoda</taxon>
        <taxon>Chilopoda</taxon>
        <taxon>Pleurostigmophora</taxon>
        <taxon>Geophilomorpha</taxon>
        <taxon>Linotaeniidae</taxon>
        <taxon>Strigamia</taxon>
    </lineage>
</organism>
<comment type="subcellular location">
    <subcellularLocation>
        <location evidence="1 7">Cytoplasm</location>
        <location evidence="1 7">Cytoskeleton</location>
    </subcellularLocation>
</comment>
<dbReference type="PhylomeDB" id="T1IZF7"/>
<keyword evidence="5 7" id="KW-0009">Actin-binding</keyword>
<dbReference type="SMART" id="SM00246">
    <property type="entry name" value="WH2"/>
    <property type="match status" value="1"/>
</dbReference>
<feature type="compositionally biased region" description="Pro residues" evidence="8">
    <location>
        <begin position="442"/>
        <end position="460"/>
    </location>
</feature>
<protein>
    <recommendedName>
        <fullName evidence="7">Wiskott-Aldrich syndrome protein family member</fullName>
        <shortName evidence="7">WASP family protein member</shortName>
    </recommendedName>
</protein>
<name>T1IZF7_STRMM</name>
<dbReference type="PANTHER" id="PTHR12902:SF1">
    <property type="entry name" value="WISKOTT-ALDRICH SYNDROME PROTEIN FAMILY MEMBER"/>
    <property type="match status" value="1"/>
</dbReference>
<keyword evidence="3 7" id="KW-0963">Cytoplasm</keyword>
<evidence type="ECO:0000259" key="9">
    <source>
        <dbReference type="PROSITE" id="PS51082"/>
    </source>
</evidence>